<dbReference type="GO" id="GO:0046872">
    <property type="term" value="F:metal ion binding"/>
    <property type="evidence" value="ECO:0007669"/>
    <property type="project" value="InterPro"/>
</dbReference>
<proteinExistence type="predicted"/>
<dbReference type="NCBIfam" id="TIGR03083">
    <property type="entry name" value="maleylpyruvate isomerase family mycothiol-dependent enzyme"/>
    <property type="match status" value="1"/>
</dbReference>
<name>A0A4Q4Z7X9_9ACTN</name>
<protein>
    <submittedName>
        <fullName evidence="3">TIGR03086 family protein</fullName>
    </submittedName>
</protein>
<dbReference type="RefSeq" id="WP_134719425.1">
    <property type="nucleotide sequence ID" value="NZ_SDKM01000028.1"/>
</dbReference>
<gene>
    <name evidence="3" type="ORF">EKO23_17540</name>
</gene>
<keyword evidence="4" id="KW-1185">Reference proteome</keyword>
<feature type="region of interest" description="Disordered" evidence="1">
    <location>
        <begin position="154"/>
        <end position="174"/>
    </location>
</feature>
<dbReference type="AlphaFoldDB" id="A0A4Q4Z7X9"/>
<dbReference type="Gene3D" id="1.20.120.450">
    <property type="entry name" value="dinb family like domain"/>
    <property type="match status" value="1"/>
</dbReference>
<evidence type="ECO:0000259" key="2">
    <source>
        <dbReference type="Pfam" id="PF11716"/>
    </source>
</evidence>
<dbReference type="InterPro" id="IPR024344">
    <property type="entry name" value="MDMPI_metal-binding"/>
</dbReference>
<accession>A0A4Q4Z7X9</accession>
<dbReference type="NCBIfam" id="TIGR03086">
    <property type="entry name" value="TIGR03086 family metal-binding protein"/>
    <property type="match status" value="1"/>
</dbReference>
<reference evidence="3 4" key="1">
    <citation type="submission" date="2019-01" db="EMBL/GenBank/DDBJ databases">
        <title>Nocardioides guangzhouensis sp. nov., an actinobacterium isolated from soil.</title>
        <authorList>
            <person name="Fu Y."/>
            <person name="Cai Y."/>
            <person name="Lin Z."/>
            <person name="Chen P."/>
        </authorList>
    </citation>
    <scope>NUCLEOTIDE SEQUENCE [LARGE SCALE GENOMIC DNA]</scope>
    <source>
        <strain evidence="3 4">130</strain>
    </source>
</reference>
<evidence type="ECO:0000313" key="3">
    <source>
        <dbReference type="EMBL" id="RYP83883.1"/>
    </source>
</evidence>
<dbReference type="InterPro" id="IPR017517">
    <property type="entry name" value="Maleyloyr_isom"/>
</dbReference>
<evidence type="ECO:0000256" key="1">
    <source>
        <dbReference type="SAM" id="MobiDB-lite"/>
    </source>
</evidence>
<dbReference type="EMBL" id="SDKM01000028">
    <property type="protein sequence ID" value="RYP83883.1"/>
    <property type="molecule type" value="Genomic_DNA"/>
</dbReference>
<feature type="domain" description="Mycothiol-dependent maleylpyruvate isomerase metal-binding" evidence="2">
    <location>
        <begin position="13"/>
        <end position="125"/>
    </location>
</feature>
<dbReference type="InterPro" id="IPR017520">
    <property type="entry name" value="CHP03086"/>
</dbReference>
<dbReference type="OrthoDB" id="5185819at2"/>
<organism evidence="3 4">
    <name type="scientific">Nocardioides guangzhouensis</name>
    <dbReference type="NCBI Taxonomy" id="2497878"/>
    <lineage>
        <taxon>Bacteria</taxon>
        <taxon>Bacillati</taxon>
        <taxon>Actinomycetota</taxon>
        <taxon>Actinomycetes</taxon>
        <taxon>Propionibacteriales</taxon>
        <taxon>Nocardioidaceae</taxon>
        <taxon>Nocardioides</taxon>
    </lineage>
</organism>
<sequence>MTASTDPVELLERAIGYTRGTLSGVRDELLTRPTPCSQWSLADLLAHMADSLDALTEASRGVIAIAPAPVVSAAGVGVLRDKACHLLGAWSNPHATEARLGPARIESRVLLHAGALEIAVHGWDVGQATGTGEPIPEALATALLSAAPHLITRADRPSRFGPPTPTTGGAPSSALLLSFTGRHTGCPASQPGLGP</sequence>
<dbReference type="SUPFAM" id="SSF109854">
    <property type="entry name" value="DinB/YfiT-like putative metalloenzymes"/>
    <property type="match status" value="1"/>
</dbReference>
<dbReference type="InterPro" id="IPR034660">
    <property type="entry name" value="DinB/YfiT-like"/>
</dbReference>
<dbReference type="Proteomes" id="UP000295198">
    <property type="component" value="Unassembled WGS sequence"/>
</dbReference>
<evidence type="ECO:0000313" key="4">
    <source>
        <dbReference type="Proteomes" id="UP000295198"/>
    </source>
</evidence>
<comment type="caution">
    <text evidence="3">The sequence shown here is derived from an EMBL/GenBank/DDBJ whole genome shotgun (WGS) entry which is preliminary data.</text>
</comment>
<dbReference type="Pfam" id="PF11716">
    <property type="entry name" value="MDMPI_N"/>
    <property type="match status" value="1"/>
</dbReference>